<protein>
    <recommendedName>
        <fullName evidence="3">DUF3326 domain-containing protein</fullName>
    </recommendedName>
</protein>
<dbReference type="AlphaFoldDB" id="A0A9Q5Z4H7"/>
<organism evidence="1 2">
    <name type="scientific">Nostoc linckia z8</name>
    <dbReference type="NCBI Taxonomy" id="1628746"/>
    <lineage>
        <taxon>Bacteria</taxon>
        <taxon>Bacillati</taxon>
        <taxon>Cyanobacteriota</taxon>
        <taxon>Cyanophyceae</taxon>
        <taxon>Nostocales</taxon>
        <taxon>Nostocaceae</taxon>
        <taxon>Nostoc</taxon>
    </lineage>
</organism>
<evidence type="ECO:0008006" key="3">
    <source>
        <dbReference type="Google" id="ProtNLM"/>
    </source>
</evidence>
<gene>
    <name evidence="1" type="ORF">VF08_36555</name>
</gene>
<evidence type="ECO:0000313" key="2">
    <source>
        <dbReference type="Proteomes" id="UP000222310"/>
    </source>
</evidence>
<evidence type="ECO:0000313" key="1">
    <source>
        <dbReference type="EMBL" id="PHJ92460.1"/>
    </source>
</evidence>
<accession>A0A9Q5Z4H7</accession>
<name>A0A9Q5Z4H7_NOSLI</name>
<dbReference type="EMBL" id="LAHD01000214">
    <property type="protein sequence ID" value="PHJ92460.1"/>
    <property type="molecule type" value="Genomic_DNA"/>
</dbReference>
<dbReference type="RefSeq" id="WP_099072315.1">
    <property type="nucleotide sequence ID" value="NZ_LAHD01000214.1"/>
</dbReference>
<dbReference type="PANTHER" id="PTHR36891:SF1">
    <property type="entry name" value="OS01G0127400 PROTEIN"/>
    <property type="match status" value="1"/>
</dbReference>
<dbReference type="PANTHER" id="PTHR36891">
    <property type="entry name" value="OS01G0127400 PROTEIN"/>
    <property type="match status" value="1"/>
</dbReference>
<reference evidence="1 2" key="1">
    <citation type="submission" date="2015-02" db="EMBL/GenBank/DDBJ databases">
        <title>Nostoc linckia genome annotation.</title>
        <authorList>
            <person name="Zhou Z."/>
        </authorList>
    </citation>
    <scope>NUCLEOTIDE SEQUENCE [LARGE SCALE GENOMIC DNA]</scope>
    <source>
        <strain evidence="2">z8</strain>
    </source>
</reference>
<dbReference type="Proteomes" id="UP000222310">
    <property type="component" value="Unassembled WGS sequence"/>
</dbReference>
<dbReference type="InterPro" id="IPR021763">
    <property type="entry name" value="DUF3326"/>
</dbReference>
<dbReference type="GeneID" id="57098622"/>
<comment type="caution">
    <text evidence="1">The sequence shown here is derived from an EMBL/GenBank/DDBJ whole genome shotgun (WGS) entry which is preliminary data.</text>
</comment>
<proteinExistence type="predicted"/>
<sequence length="354" mass="37603">MHPYTAILIVPTGVGAAIGGYAGDALPVAKVVAQVCDRLITHPNVLNGASLYWNLPNAFYVEGFGLDKFAAGCWGLRPVRNNKIGLLLDQGIEPELRLRHLQAADAARATLGLTLTDYVITDAPLNVELRTTSSGASWGTIGNPDSLLRAGETLIKKAGAEAIAVVARFPDDMDEEALQKYRQGEGVDSIAGAEAVISHLLVRTFQIPCAHSPALASTPPEPDLSPRSAAEELGYTFLPCVLVGLSRAPQFIQRKAIGLKQDDIWADEVDAAIVPANACGSSALLSLSQTRCQIITVEENKTVIKVPPRPLGIKAIKVNSYLEAVGILVAHKAGIDPYILRPKLSSLQPLAITS</sequence>
<dbReference type="Pfam" id="PF11805">
    <property type="entry name" value="DUF3326"/>
    <property type="match status" value="1"/>
</dbReference>